<evidence type="ECO:0000256" key="1">
    <source>
        <dbReference type="ARBA" id="ARBA00043967"/>
    </source>
</evidence>
<dbReference type="InterPro" id="IPR037284">
    <property type="entry name" value="SUF_FeS_clus_asmbl_SufBD_sf"/>
</dbReference>
<dbReference type="Pfam" id="PF19295">
    <property type="entry name" value="SufBD_N"/>
    <property type="match status" value="1"/>
</dbReference>
<comment type="similarity">
    <text evidence="1">Belongs to the iron-sulfur cluster assembly SufBD family.</text>
</comment>
<keyword evidence="5" id="KW-1185">Reference proteome</keyword>
<evidence type="ECO:0000259" key="3">
    <source>
        <dbReference type="Pfam" id="PF19295"/>
    </source>
</evidence>
<dbReference type="InterPro" id="IPR011542">
    <property type="entry name" value="SUF_FeS_clus_asmbl_SufD"/>
</dbReference>
<dbReference type="InterPro" id="IPR045595">
    <property type="entry name" value="SufBD_N"/>
</dbReference>
<dbReference type="Proteomes" id="UP001162734">
    <property type="component" value="Chromosome"/>
</dbReference>
<proteinExistence type="inferred from homology"/>
<evidence type="ECO:0000259" key="2">
    <source>
        <dbReference type="Pfam" id="PF01458"/>
    </source>
</evidence>
<gene>
    <name evidence="4" type="ORF">AMPC_37550</name>
</gene>
<dbReference type="PANTHER" id="PTHR43575:SF1">
    <property type="entry name" value="PROTEIN ABCI7, CHLOROPLASTIC"/>
    <property type="match status" value="1"/>
</dbReference>
<protein>
    <submittedName>
        <fullName evidence="4">Fe-S cluster assembly protein SufD</fullName>
    </submittedName>
</protein>
<dbReference type="PANTHER" id="PTHR43575">
    <property type="entry name" value="PROTEIN ABCI7, CHLOROPLASTIC"/>
    <property type="match status" value="1"/>
</dbReference>
<dbReference type="Pfam" id="PF01458">
    <property type="entry name" value="SUFBD_core"/>
    <property type="match status" value="1"/>
</dbReference>
<name>A0ABM7XFF6_9BACT</name>
<feature type="domain" description="SUF system FeS cluster assembly SufBD core" evidence="2">
    <location>
        <begin position="170"/>
        <end position="400"/>
    </location>
</feature>
<dbReference type="InterPro" id="IPR000825">
    <property type="entry name" value="SUF_FeS_clus_asmbl_SufBD_core"/>
</dbReference>
<dbReference type="EMBL" id="AP025592">
    <property type="protein sequence ID" value="BDG10642.1"/>
    <property type="molecule type" value="Genomic_DNA"/>
</dbReference>
<dbReference type="NCBIfam" id="TIGR01981">
    <property type="entry name" value="sufD"/>
    <property type="match status" value="1"/>
</dbReference>
<evidence type="ECO:0000313" key="5">
    <source>
        <dbReference type="Proteomes" id="UP001162734"/>
    </source>
</evidence>
<dbReference type="InterPro" id="IPR055346">
    <property type="entry name" value="Fe-S_cluster_assembly_SufBD"/>
</dbReference>
<organism evidence="4 5">
    <name type="scientific">Anaeromyxobacter paludicola</name>
    <dbReference type="NCBI Taxonomy" id="2918171"/>
    <lineage>
        <taxon>Bacteria</taxon>
        <taxon>Pseudomonadati</taxon>
        <taxon>Myxococcota</taxon>
        <taxon>Myxococcia</taxon>
        <taxon>Myxococcales</taxon>
        <taxon>Cystobacterineae</taxon>
        <taxon>Anaeromyxobacteraceae</taxon>
        <taxon>Anaeromyxobacter</taxon>
    </lineage>
</organism>
<evidence type="ECO:0000313" key="4">
    <source>
        <dbReference type="EMBL" id="BDG10642.1"/>
    </source>
</evidence>
<dbReference type="SUPFAM" id="SSF101960">
    <property type="entry name" value="Stabilizer of iron transporter SufD"/>
    <property type="match status" value="1"/>
</dbReference>
<accession>A0ABM7XFF6</accession>
<feature type="domain" description="SUF system FeS cluster assembly SufBD N-terminal" evidence="3">
    <location>
        <begin position="84"/>
        <end position="161"/>
    </location>
</feature>
<reference evidence="5" key="1">
    <citation type="journal article" date="2022" name="Int. J. Syst. Evol. Microbiol.">
        <title>Anaeromyxobacter oryzae sp. nov., Anaeromyxobacter diazotrophicus sp. nov. and Anaeromyxobacter paludicola sp. nov., isolated from paddy soils.</title>
        <authorList>
            <person name="Itoh H."/>
            <person name="Xu Z."/>
            <person name="Mise K."/>
            <person name="Masuda Y."/>
            <person name="Ushijima N."/>
            <person name="Hayakawa C."/>
            <person name="Shiratori Y."/>
            <person name="Senoo K."/>
        </authorList>
    </citation>
    <scope>NUCLEOTIDE SEQUENCE [LARGE SCALE GENOMIC DNA]</scope>
    <source>
        <strain evidence="5">Red630</strain>
    </source>
</reference>
<dbReference type="RefSeq" id="WP_248343143.1">
    <property type="nucleotide sequence ID" value="NZ_AP025592.1"/>
</dbReference>
<sequence>MSAFVESARAALEAGRAPGAPGWLAALRAGAAERFLSQGLPTTRHEEWRYTSLAGLSQLALSHEPAPAGGGEARRDGPGRLQLVFLDGAFQPGRSTLAELAPGLRVTTLAAALAERPDLLEPLLAAAPFAGHPFGDLAAALARDGALVEVPAGLRLDAPIELLFLHSAAAPRAAHYRTLVSLGEGSALSLVERHAHFGGGAAPTLTNSLVEVRAGAGAALEHLRVQEEGPAAFHVGLLAVSQAARSRVASRSVALGGAVSRVETRAALEGEEAECVLDGLYLGAGRQVLDQVVHLDHASPRCTSRERFKGILDGEARGVFSGRIKVREGAQRTDADQVSSSLLLSDDAQADARPQLEILADDVKCSHGGAIGQLSEEALFYLRSRGIGREAARALLTYAFASELVERVPAPLRPALRRTVAARLPGGALLAEAA</sequence>